<sequence length="328" mass="37788">MCLWTEGCEKSMKESDEFDDDEIASEMARLSMLQGICNHLLNDFDNAKLIYEKLRQSNQFFVCVLSDKWVKGILNNNLYLLNRKAYNLHQTLEIHESLFSKDQQRVNPMSHFGRLGDRNDNESTQQMQWKALNNRVYYLLRAKQLLQTKHVVDEMKLQTPDWSTCEALVLLQVAHDIALHKYEKASVLLSQFIVNAKKQNHPYSIQSIQLLLQLLVKLRRFKEAIHVAHANEQLFTHPVIVLKLVDIARACGDEGLLNDTVDSLLKHWSQTKTPLSKNVLLELKLTKCQLLLRKGLAQDALALMKSVPEKDHLKVKAMNAIIAVHLLS</sequence>
<comment type="caution">
    <text evidence="1">The sequence shown here is derived from an EMBL/GenBank/DDBJ whole genome shotgun (WGS) entry which is preliminary data.</text>
</comment>
<evidence type="ECO:0000313" key="1">
    <source>
        <dbReference type="EMBL" id="ETO21545.1"/>
    </source>
</evidence>
<accession>X6N5I9</accession>
<protein>
    <submittedName>
        <fullName evidence="1">Uncharacterized protein</fullName>
    </submittedName>
</protein>
<keyword evidence="2" id="KW-1185">Reference proteome</keyword>
<reference evidence="1 2" key="1">
    <citation type="journal article" date="2013" name="Curr. Biol.">
        <title>The Genome of the Foraminiferan Reticulomyxa filosa.</title>
        <authorList>
            <person name="Glockner G."/>
            <person name="Hulsmann N."/>
            <person name="Schleicher M."/>
            <person name="Noegel A.A."/>
            <person name="Eichinger L."/>
            <person name="Gallinger C."/>
            <person name="Pawlowski J."/>
            <person name="Sierra R."/>
            <person name="Euteneuer U."/>
            <person name="Pillet L."/>
            <person name="Moustafa A."/>
            <person name="Platzer M."/>
            <person name="Groth M."/>
            <person name="Szafranski K."/>
            <person name="Schliwa M."/>
        </authorList>
    </citation>
    <scope>NUCLEOTIDE SEQUENCE [LARGE SCALE GENOMIC DNA]</scope>
</reference>
<evidence type="ECO:0000313" key="2">
    <source>
        <dbReference type="Proteomes" id="UP000023152"/>
    </source>
</evidence>
<dbReference type="GO" id="GO:0043022">
    <property type="term" value="F:ribosome binding"/>
    <property type="evidence" value="ECO:0007669"/>
    <property type="project" value="TreeGrafter"/>
</dbReference>
<proteinExistence type="predicted"/>
<dbReference type="PANTHER" id="PTHR14094">
    <property type="entry name" value="SIGNAL RECOGNITION PARTICLE 72"/>
    <property type="match status" value="1"/>
</dbReference>
<dbReference type="Proteomes" id="UP000023152">
    <property type="component" value="Unassembled WGS sequence"/>
</dbReference>
<name>X6N5I9_RETFI</name>
<dbReference type="PANTHER" id="PTHR14094:SF9">
    <property type="entry name" value="SIGNAL RECOGNITION PARTICLE SUBUNIT SRP72"/>
    <property type="match status" value="1"/>
</dbReference>
<gene>
    <name evidence="1" type="ORF">RFI_15659</name>
</gene>
<dbReference type="GO" id="GO:0008312">
    <property type="term" value="F:7S RNA binding"/>
    <property type="evidence" value="ECO:0007669"/>
    <property type="project" value="TreeGrafter"/>
</dbReference>
<organism evidence="1 2">
    <name type="scientific">Reticulomyxa filosa</name>
    <dbReference type="NCBI Taxonomy" id="46433"/>
    <lineage>
        <taxon>Eukaryota</taxon>
        <taxon>Sar</taxon>
        <taxon>Rhizaria</taxon>
        <taxon>Retaria</taxon>
        <taxon>Foraminifera</taxon>
        <taxon>Monothalamids</taxon>
        <taxon>Reticulomyxidae</taxon>
        <taxon>Reticulomyxa</taxon>
    </lineage>
</organism>
<dbReference type="GO" id="GO:0005786">
    <property type="term" value="C:signal recognition particle, endoplasmic reticulum targeting"/>
    <property type="evidence" value="ECO:0007669"/>
    <property type="project" value="TreeGrafter"/>
</dbReference>
<dbReference type="EMBL" id="ASPP01011519">
    <property type="protein sequence ID" value="ETO21545.1"/>
    <property type="molecule type" value="Genomic_DNA"/>
</dbReference>
<dbReference type="InterPro" id="IPR026270">
    <property type="entry name" value="SRP72"/>
</dbReference>
<dbReference type="AlphaFoldDB" id="X6N5I9"/>
<dbReference type="GO" id="GO:0006614">
    <property type="term" value="P:SRP-dependent cotranslational protein targeting to membrane"/>
    <property type="evidence" value="ECO:0007669"/>
    <property type="project" value="InterPro"/>
</dbReference>